<comment type="similarity">
    <text evidence="1">Belongs to the 2S seed storage albumins family.</text>
</comment>
<dbReference type="InterPro" id="IPR016140">
    <property type="entry name" value="Bifunc_inhib/LTP/seed_store"/>
</dbReference>
<evidence type="ECO:0000313" key="6">
    <source>
        <dbReference type="EMBL" id="WOG84368.1"/>
    </source>
</evidence>
<feature type="signal peptide" evidence="4">
    <location>
        <begin position="1"/>
        <end position="24"/>
    </location>
</feature>
<dbReference type="PANTHER" id="PTHR35496:SF4">
    <property type="entry name" value="2S SULFUR-RICH SEED STORAGE PROTEIN 2-LIKE"/>
    <property type="match status" value="1"/>
</dbReference>
<keyword evidence="2" id="KW-0758">Storage protein</keyword>
<gene>
    <name evidence="6" type="ORF">DCAR_0103551</name>
</gene>
<accession>A0AAF0WA61</accession>
<reference evidence="6" key="2">
    <citation type="submission" date="2022-03" db="EMBL/GenBank/DDBJ databases">
        <title>Draft title - Genomic analysis of global carrot germplasm unveils the trajectory of domestication and the origin of high carotenoid orange carrot.</title>
        <authorList>
            <person name="Iorizzo M."/>
            <person name="Ellison S."/>
            <person name="Senalik D."/>
            <person name="Macko-Podgorni A."/>
            <person name="Grzebelus D."/>
            <person name="Bostan H."/>
            <person name="Rolling W."/>
            <person name="Curaba J."/>
            <person name="Simon P."/>
        </authorList>
    </citation>
    <scope>NUCLEOTIDE SEQUENCE</scope>
    <source>
        <tissue evidence="6">Leaf</tissue>
    </source>
</reference>
<dbReference type="PANTHER" id="PTHR35496">
    <property type="entry name" value="2S SEED STORAGE PROTEIN 1-RELATED"/>
    <property type="match status" value="1"/>
</dbReference>
<dbReference type="Gene3D" id="1.10.110.10">
    <property type="entry name" value="Plant lipid-transfer and hydrophobic proteins"/>
    <property type="match status" value="1"/>
</dbReference>
<keyword evidence="7" id="KW-1185">Reference proteome</keyword>
<dbReference type="GO" id="GO:0045735">
    <property type="term" value="F:nutrient reservoir activity"/>
    <property type="evidence" value="ECO:0007669"/>
    <property type="project" value="UniProtKB-KW"/>
</dbReference>
<sequence length="143" mass="16155">MAKGITPTLPAFFIAVFLVITTTATTYTTTTITTTTNNETPINSKCKIERGEIKDCLIYLSPEGDFFLDECCSQLEEFKSECQCKALKEVVWQIEHQRKSDGYGMTPEEKKQIQEIAQDLPRRCYLDFSGSCTIMPDQPAATY</sequence>
<name>A0AAF0WA61_DAUCS</name>
<reference evidence="6" key="1">
    <citation type="journal article" date="2016" name="Nat. Genet.">
        <title>A high-quality carrot genome assembly provides new insights into carotenoid accumulation and asterid genome evolution.</title>
        <authorList>
            <person name="Iorizzo M."/>
            <person name="Ellison S."/>
            <person name="Senalik D."/>
            <person name="Zeng P."/>
            <person name="Satapoomin P."/>
            <person name="Huang J."/>
            <person name="Bowman M."/>
            <person name="Iovene M."/>
            <person name="Sanseverino W."/>
            <person name="Cavagnaro P."/>
            <person name="Yildiz M."/>
            <person name="Macko-Podgorni A."/>
            <person name="Moranska E."/>
            <person name="Grzebelus E."/>
            <person name="Grzebelus D."/>
            <person name="Ashrafi H."/>
            <person name="Zheng Z."/>
            <person name="Cheng S."/>
            <person name="Spooner D."/>
            <person name="Van Deynze A."/>
            <person name="Simon P."/>
        </authorList>
    </citation>
    <scope>NUCLEOTIDE SEQUENCE</scope>
    <source>
        <tissue evidence="6">Leaf</tissue>
    </source>
</reference>
<keyword evidence="3" id="KW-0708">Seed storage protein</keyword>
<feature type="chain" id="PRO_5041899123" description="Bifunctional inhibitor/plant lipid transfer protein/seed storage helical domain-containing protein" evidence="4">
    <location>
        <begin position="25"/>
        <end position="143"/>
    </location>
</feature>
<dbReference type="AlphaFoldDB" id="A0AAF0WA61"/>
<dbReference type="InterPro" id="IPR000617">
    <property type="entry name" value="Napin/2SS/CON"/>
</dbReference>
<organism evidence="6 7">
    <name type="scientific">Daucus carota subsp. sativus</name>
    <name type="common">Carrot</name>
    <dbReference type="NCBI Taxonomy" id="79200"/>
    <lineage>
        <taxon>Eukaryota</taxon>
        <taxon>Viridiplantae</taxon>
        <taxon>Streptophyta</taxon>
        <taxon>Embryophyta</taxon>
        <taxon>Tracheophyta</taxon>
        <taxon>Spermatophyta</taxon>
        <taxon>Magnoliopsida</taxon>
        <taxon>eudicotyledons</taxon>
        <taxon>Gunneridae</taxon>
        <taxon>Pentapetalae</taxon>
        <taxon>asterids</taxon>
        <taxon>campanulids</taxon>
        <taxon>Apiales</taxon>
        <taxon>Apiaceae</taxon>
        <taxon>Apioideae</taxon>
        <taxon>Scandiceae</taxon>
        <taxon>Daucinae</taxon>
        <taxon>Daucus</taxon>
        <taxon>Daucus sect. Daucus</taxon>
    </lineage>
</organism>
<evidence type="ECO:0000256" key="2">
    <source>
        <dbReference type="ARBA" id="ARBA00022761"/>
    </source>
</evidence>
<dbReference type="SMART" id="SM00499">
    <property type="entry name" value="AAI"/>
    <property type="match status" value="1"/>
</dbReference>
<dbReference type="InterPro" id="IPR036312">
    <property type="entry name" value="Bifun_inhib/LTP/seed_sf"/>
</dbReference>
<evidence type="ECO:0000256" key="3">
    <source>
        <dbReference type="ARBA" id="ARBA00023129"/>
    </source>
</evidence>
<dbReference type="Pfam" id="PF00234">
    <property type="entry name" value="Tryp_alpha_amyl"/>
    <property type="match status" value="1"/>
</dbReference>
<dbReference type="SUPFAM" id="SSF47699">
    <property type="entry name" value="Bifunctional inhibitor/lipid-transfer protein/seed storage 2S albumin"/>
    <property type="match status" value="1"/>
</dbReference>
<evidence type="ECO:0000256" key="1">
    <source>
        <dbReference type="ARBA" id="ARBA00008262"/>
    </source>
</evidence>
<dbReference type="Proteomes" id="UP000077755">
    <property type="component" value="Chromosome 1"/>
</dbReference>
<dbReference type="EMBL" id="CP093343">
    <property type="protein sequence ID" value="WOG84368.1"/>
    <property type="molecule type" value="Genomic_DNA"/>
</dbReference>
<protein>
    <recommendedName>
        <fullName evidence="5">Bifunctional inhibitor/plant lipid transfer protein/seed storage helical domain-containing protein</fullName>
    </recommendedName>
</protein>
<feature type="domain" description="Bifunctional inhibitor/plant lipid transfer protein/seed storage helical" evidence="5">
    <location>
        <begin position="46"/>
        <end position="132"/>
    </location>
</feature>
<evidence type="ECO:0000256" key="4">
    <source>
        <dbReference type="SAM" id="SignalP"/>
    </source>
</evidence>
<evidence type="ECO:0000313" key="7">
    <source>
        <dbReference type="Proteomes" id="UP000077755"/>
    </source>
</evidence>
<proteinExistence type="inferred from homology"/>
<keyword evidence="4" id="KW-0732">Signal</keyword>
<evidence type="ECO:0000259" key="5">
    <source>
        <dbReference type="SMART" id="SM00499"/>
    </source>
</evidence>